<protein>
    <submittedName>
        <fullName evidence="1">Uncharacterized protein</fullName>
    </submittedName>
</protein>
<organism evidence="1 2">
    <name type="scientific">Boeremia exigua</name>
    <dbReference type="NCBI Taxonomy" id="749465"/>
    <lineage>
        <taxon>Eukaryota</taxon>
        <taxon>Fungi</taxon>
        <taxon>Dikarya</taxon>
        <taxon>Ascomycota</taxon>
        <taxon>Pezizomycotina</taxon>
        <taxon>Dothideomycetes</taxon>
        <taxon>Pleosporomycetidae</taxon>
        <taxon>Pleosporales</taxon>
        <taxon>Pleosporineae</taxon>
        <taxon>Didymellaceae</taxon>
        <taxon>Boeremia</taxon>
    </lineage>
</organism>
<comment type="caution">
    <text evidence="1">The sequence shown here is derived from an EMBL/GenBank/DDBJ whole genome shotgun (WGS) entry which is preliminary data.</text>
</comment>
<accession>A0ACC2ICQ1</accession>
<gene>
    <name evidence="1" type="ORF">OPT61_g4806</name>
</gene>
<keyword evidence="2" id="KW-1185">Reference proteome</keyword>
<evidence type="ECO:0000313" key="2">
    <source>
        <dbReference type="Proteomes" id="UP001153331"/>
    </source>
</evidence>
<reference evidence="1" key="1">
    <citation type="submission" date="2022-11" db="EMBL/GenBank/DDBJ databases">
        <title>Genome Sequence of Boeremia exigua.</title>
        <authorList>
            <person name="Buettner E."/>
        </authorList>
    </citation>
    <scope>NUCLEOTIDE SEQUENCE</scope>
    <source>
        <strain evidence="1">CU02</strain>
    </source>
</reference>
<name>A0ACC2ICQ1_9PLEO</name>
<dbReference type="EMBL" id="JAPHNI010000286">
    <property type="protein sequence ID" value="KAJ8112946.1"/>
    <property type="molecule type" value="Genomic_DNA"/>
</dbReference>
<proteinExistence type="predicted"/>
<dbReference type="Proteomes" id="UP001153331">
    <property type="component" value="Unassembled WGS sequence"/>
</dbReference>
<evidence type="ECO:0000313" key="1">
    <source>
        <dbReference type="EMBL" id="KAJ8112946.1"/>
    </source>
</evidence>
<sequence>MPDPHQHDRLTNSCTSPHLTPEPDQTRTAASPAHQHPIQPPPHSLCVHREATTTASSRTNPVQFSTHLWPCVEVTEAPGLDWTGRSGVGQSRAEQSRAEQSRAEQSSRAARDRALRPHISYTRTPQTKPTPQTDPSTAPYPWSPNIVDIQALRIGQFVIVVAPGEATTMSGRRWREAVFNAAKSSLVPQITNPLVVLAGPANTYAHYIATEEEYSVQRYEGASTLFGPHTLAAFINATLTHLPYLADSPPGAVPAGPTPPDNRARSISLITGVVYDSAGIGTSFGAIKTAPKASYTIGETVRVVFVGANPRNNLRLEGSYTSIERRSDAGVWEQVRGDRDWDVVFEWKRVNGLTGTSEVGVSWDTGLVPRRLGGGRIG</sequence>